<evidence type="ECO:0000256" key="1">
    <source>
        <dbReference type="SAM" id="Phobius"/>
    </source>
</evidence>
<gene>
    <name evidence="2" type="ORF">GCM10017771_30490</name>
</gene>
<proteinExistence type="predicted"/>
<sequence length="137" mass="14396">MRQTLYSVALAKPTIVPAGARTTTTTGTTVDRMTDEGGFRSALVVVSTGTITDGTHTVEVQDSDNGSSWAAVADEFLQGSEPAIGASHDDTVFEVGYTGHRRYLRVVITVSGTPATGGIYGAVILLGWPRKMPPARV</sequence>
<dbReference type="AlphaFoldDB" id="A0A919GNF2"/>
<reference evidence="2" key="2">
    <citation type="submission" date="2020-09" db="EMBL/GenBank/DDBJ databases">
        <authorList>
            <person name="Sun Q."/>
            <person name="Zhou Y."/>
        </authorList>
    </citation>
    <scope>NUCLEOTIDE SEQUENCE</scope>
    <source>
        <strain evidence="2">CGMCC 4.7403</strain>
    </source>
</reference>
<name>A0A919GNF2_9ACTN</name>
<organism evidence="2 3">
    <name type="scientific">Streptomyces capitiformicae</name>
    <dbReference type="NCBI Taxonomy" id="2014920"/>
    <lineage>
        <taxon>Bacteria</taxon>
        <taxon>Bacillati</taxon>
        <taxon>Actinomycetota</taxon>
        <taxon>Actinomycetes</taxon>
        <taxon>Kitasatosporales</taxon>
        <taxon>Streptomycetaceae</taxon>
        <taxon>Streptomyces</taxon>
    </lineage>
</organism>
<keyword evidence="1" id="KW-0472">Membrane</keyword>
<dbReference type="EMBL" id="BNAT01000009">
    <property type="protein sequence ID" value="GHH87818.1"/>
    <property type="molecule type" value="Genomic_DNA"/>
</dbReference>
<keyword evidence="1" id="KW-0812">Transmembrane</keyword>
<feature type="transmembrane region" description="Helical" evidence="1">
    <location>
        <begin position="106"/>
        <end position="128"/>
    </location>
</feature>
<evidence type="ECO:0000313" key="3">
    <source>
        <dbReference type="Proteomes" id="UP000603227"/>
    </source>
</evidence>
<accession>A0A919GNF2</accession>
<comment type="caution">
    <text evidence="2">The sequence shown here is derived from an EMBL/GenBank/DDBJ whole genome shotgun (WGS) entry which is preliminary data.</text>
</comment>
<keyword evidence="3" id="KW-1185">Reference proteome</keyword>
<dbReference type="Gene3D" id="2.60.120.1110">
    <property type="match status" value="1"/>
</dbReference>
<evidence type="ECO:0000313" key="2">
    <source>
        <dbReference type="EMBL" id="GHH87818.1"/>
    </source>
</evidence>
<protein>
    <submittedName>
        <fullName evidence="2">Uncharacterized protein</fullName>
    </submittedName>
</protein>
<keyword evidence="1" id="KW-1133">Transmembrane helix</keyword>
<dbReference type="RefSeq" id="WP_189782998.1">
    <property type="nucleotide sequence ID" value="NZ_BNAT01000009.1"/>
</dbReference>
<dbReference type="Proteomes" id="UP000603227">
    <property type="component" value="Unassembled WGS sequence"/>
</dbReference>
<reference evidence="2" key="1">
    <citation type="journal article" date="2014" name="Int. J. Syst. Evol. Microbiol.">
        <title>Complete genome sequence of Corynebacterium casei LMG S-19264T (=DSM 44701T), isolated from a smear-ripened cheese.</title>
        <authorList>
            <consortium name="US DOE Joint Genome Institute (JGI-PGF)"/>
            <person name="Walter F."/>
            <person name="Albersmeier A."/>
            <person name="Kalinowski J."/>
            <person name="Ruckert C."/>
        </authorList>
    </citation>
    <scope>NUCLEOTIDE SEQUENCE</scope>
    <source>
        <strain evidence="2">CGMCC 4.7403</strain>
    </source>
</reference>